<dbReference type="RefSeq" id="WP_162072353.1">
    <property type="nucleotide sequence ID" value="NZ_CACVBY010000016.1"/>
</dbReference>
<evidence type="ECO:0000313" key="3">
    <source>
        <dbReference type="Proteomes" id="UP000445309"/>
    </source>
</evidence>
<proteinExistence type="predicted"/>
<dbReference type="EMBL" id="CACVBY010000016">
    <property type="protein sequence ID" value="CAA7386744.1"/>
    <property type="molecule type" value="Genomic_DNA"/>
</dbReference>
<gene>
    <name evidence="2" type="ORF">CHRY9393_01044</name>
</gene>
<evidence type="ECO:0000313" key="2">
    <source>
        <dbReference type="EMBL" id="CAA7386744.1"/>
    </source>
</evidence>
<reference evidence="2 3" key="1">
    <citation type="submission" date="2020-01" db="EMBL/GenBank/DDBJ databases">
        <authorList>
            <person name="Rodrigo-Torres L."/>
            <person name="Arahal R. D."/>
            <person name="Lucena T."/>
        </authorList>
    </citation>
    <scope>NUCLEOTIDE SEQUENCE [LARGE SCALE GENOMIC DNA]</scope>
    <source>
        <strain evidence="2 3">CECT 9393</strain>
    </source>
</reference>
<accession>A0A6N4XLI6</accession>
<protein>
    <recommendedName>
        <fullName evidence="1">HipA-like kinase domain-containing protein</fullName>
    </recommendedName>
</protein>
<sequence>MKLLQTIEEVHKIFDTGGSSPLLVTCNDFNDWICKYDKFPNYLFNELLASEFAKIWGIKVPETALIKVKQEHIPTDMLTRLQKNWFYKECFGSKYLEDSKEIDLSILPLFKEKKFRDKVHDKSDFLKIALFDIWLSNEDRNHNNFNLLLNLSPEKNYFFYAIDHVNIFNTSLLDYGLFNISEDDSIIKTDLAKILFSKNKKTKQIVTNLLENFYLCIEECKNKLAEIFEKVPTSWGLNLEDIKLKLENSIFTDDWKRSCDNNFREFVQSFIINQ</sequence>
<dbReference type="AlphaFoldDB" id="A0A6N4XLI6"/>
<evidence type="ECO:0000259" key="1">
    <source>
        <dbReference type="Pfam" id="PF20613"/>
    </source>
</evidence>
<organism evidence="2 3">
    <name type="scientific">Chryseobacterium fistulae</name>
    <dbReference type="NCBI Taxonomy" id="2675058"/>
    <lineage>
        <taxon>Bacteria</taxon>
        <taxon>Pseudomonadati</taxon>
        <taxon>Bacteroidota</taxon>
        <taxon>Flavobacteriia</taxon>
        <taxon>Flavobacteriales</taxon>
        <taxon>Weeksellaceae</taxon>
        <taxon>Chryseobacterium group</taxon>
        <taxon>Chryseobacterium</taxon>
    </lineage>
</organism>
<name>A0A6N4XLI6_9FLAO</name>
<dbReference type="Pfam" id="PF20613">
    <property type="entry name" value="HipA_2"/>
    <property type="match status" value="1"/>
</dbReference>
<dbReference type="InterPro" id="IPR046748">
    <property type="entry name" value="HipA_2"/>
</dbReference>
<dbReference type="Proteomes" id="UP000445309">
    <property type="component" value="Unassembled WGS sequence"/>
</dbReference>
<keyword evidence="3" id="KW-1185">Reference proteome</keyword>
<dbReference type="Gene3D" id="1.10.1070.20">
    <property type="match status" value="1"/>
</dbReference>
<feature type="domain" description="HipA-like kinase" evidence="1">
    <location>
        <begin position="7"/>
        <end position="263"/>
    </location>
</feature>